<organism evidence="1 2">
    <name type="scientific">Clostridium cadaveris</name>
    <dbReference type="NCBI Taxonomy" id="1529"/>
    <lineage>
        <taxon>Bacteria</taxon>
        <taxon>Bacillati</taxon>
        <taxon>Bacillota</taxon>
        <taxon>Clostridia</taxon>
        <taxon>Eubacteriales</taxon>
        <taxon>Clostridiaceae</taxon>
        <taxon>Clostridium</taxon>
    </lineage>
</organism>
<accession>A0A1I2NUB2</accession>
<name>A0A1I2NUB2_9CLOT</name>
<reference evidence="1 2" key="1">
    <citation type="submission" date="2016-10" db="EMBL/GenBank/DDBJ databases">
        <authorList>
            <person name="de Groot N.N."/>
        </authorList>
    </citation>
    <scope>NUCLEOTIDE SEQUENCE [LARGE SCALE GENOMIC DNA]</scope>
    <source>
        <strain evidence="1 2">NLAE-zl-G419</strain>
    </source>
</reference>
<dbReference type="EMBL" id="FOOE01000023">
    <property type="protein sequence ID" value="SFG05197.1"/>
    <property type="molecule type" value="Genomic_DNA"/>
</dbReference>
<keyword evidence="1" id="KW-0167">Capsid protein</keyword>
<protein>
    <submittedName>
        <fullName evidence="1">p22 coat protein-gene protein 5</fullName>
    </submittedName>
</protein>
<dbReference type="RefSeq" id="WP_074846167.1">
    <property type="nucleotide sequence ID" value="NZ_FOOE01000023.1"/>
</dbReference>
<keyword evidence="2" id="KW-1185">Reference proteome</keyword>
<dbReference type="Proteomes" id="UP000182135">
    <property type="component" value="Unassembled WGS sequence"/>
</dbReference>
<keyword evidence="1" id="KW-0946">Virion</keyword>
<evidence type="ECO:0000313" key="2">
    <source>
        <dbReference type="Proteomes" id="UP000182135"/>
    </source>
</evidence>
<dbReference type="OrthoDB" id="1867599at2"/>
<evidence type="ECO:0000313" key="1">
    <source>
        <dbReference type="EMBL" id="SFG05197.1"/>
    </source>
</evidence>
<dbReference type="STRING" id="1529.SAMN04487885_12316"/>
<proteinExistence type="predicted"/>
<gene>
    <name evidence="1" type="ORF">SAMN04487885_12316</name>
</gene>
<dbReference type="AlphaFoldDB" id="A0A1I2NUB2"/>
<sequence length="370" mass="39907">MANEFITVKEIARQILPRLIENLVFPNLIHKDFSEEYVTGKGATIQVKKPVILTAKEFNESKGTSAQDVKEESVDVTLDKLATVDVEFGAIQRATNVDDLNRLFLEPAAVALAEKINSDGLFLYKDIPYAVGTAGTTPSKLADLANVRKILNTNKVPVAGRVAVWDPEADANFTTIDAIVNAEKSGSTAALREGSIGRVFGLDNYMAQGIKQHTTGITKSTDVKVNGKVTAGATTLAIDGTALTGKLVKGDILTIKKKNYVVIEDTTDASSNAIATVKVYPSLPEIADDTVVTLVSGHTANLAFNPMAFAFVTRPLTAPAGVESYVTSYNGITLRVVRGYDMKYKKEMLSMDVLYGYKTMYPELATRVLG</sequence>